<dbReference type="Pfam" id="PF05920">
    <property type="entry name" value="Homeobox_KN"/>
    <property type="match status" value="1"/>
</dbReference>
<evidence type="ECO:0000259" key="7">
    <source>
        <dbReference type="PROSITE" id="PS50071"/>
    </source>
</evidence>
<evidence type="ECO:0000313" key="8">
    <source>
        <dbReference type="EMBL" id="CAJ0573537.1"/>
    </source>
</evidence>
<dbReference type="CDD" id="cd00086">
    <property type="entry name" value="homeodomain"/>
    <property type="match status" value="1"/>
</dbReference>
<gene>
    <name evidence="8" type="ORF">MSPICULIGERA_LOCUS11893</name>
</gene>
<feature type="region of interest" description="Disordered" evidence="6">
    <location>
        <begin position="67"/>
        <end position="105"/>
    </location>
</feature>
<dbReference type="PROSITE" id="PS50071">
    <property type="entry name" value="HOMEOBOX_2"/>
    <property type="match status" value="1"/>
</dbReference>
<dbReference type="InterPro" id="IPR009057">
    <property type="entry name" value="Homeodomain-like_sf"/>
</dbReference>
<comment type="subcellular location">
    <subcellularLocation>
        <location evidence="1 5">Nucleus</location>
    </subcellularLocation>
</comment>
<dbReference type="InterPro" id="IPR001356">
    <property type="entry name" value="HD"/>
</dbReference>
<keyword evidence="2 5" id="KW-0238">DNA-binding</keyword>
<evidence type="ECO:0000256" key="1">
    <source>
        <dbReference type="ARBA" id="ARBA00004123"/>
    </source>
</evidence>
<dbReference type="Gene3D" id="1.10.10.60">
    <property type="entry name" value="Homeodomain-like"/>
    <property type="match status" value="1"/>
</dbReference>
<dbReference type="Proteomes" id="UP001177023">
    <property type="component" value="Unassembled WGS sequence"/>
</dbReference>
<dbReference type="GO" id="GO:0003677">
    <property type="term" value="F:DNA binding"/>
    <property type="evidence" value="ECO:0007669"/>
    <property type="project" value="UniProtKB-UniRule"/>
</dbReference>
<organism evidence="8 9">
    <name type="scientific">Mesorhabditis spiculigera</name>
    <dbReference type="NCBI Taxonomy" id="96644"/>
    <lineage>
        <taxon>Eukaryota</taxon>
        <taxon>Metazoa</taxon>
        <taxon>Ecdysozoa</taxon>
        <taxon>Nematoda</taxon>
        <taxon>Chromadorea</taxon>
        <taxon>Rhabditida</taxon>
        <taxon>Rhabditina</taxon>
        <taxon>Rhabditomorpha</taxon>
        <taxon>Rhabditoidea</taxon>
        <taxon>Rhabditidae</taxon>
        <taxon>Mesorhabditinae</taxon>
        <taxon>Mesorhabditis</taxon>
    </lineage>
</organism>
<feature type="non-terminal residue" evidence="8">
    <location>
        <position position="121"/>
    </location>
</feature>
<dbReference type="SUPFAM" id="SSF46689">
    <property type="entry name" value="Homeodomain-like"/>
    <property type="match status" value="1"/>
</dbReference>
<dbReference type="GO" id="GO:0005634">
    <property type="term" value="C:nucleus"/>
    <property type="evidence" value="ECO:0007669"/>
    <property type="project" value="UniProtKB-SubCell"/>
</dbReference>
<dbReference type="GO" id="GO:0006355">
    <property type="term" value="P:regulation of DNA-templated transcription"/>
    <property type="evidence" value="ECO:0007669"/>
    <property type="project" value="InterPro"/>
</dbReference>
<comment type="caution">
    <text evidence="8">The sequence shown here is derived from an EMBL/GenBank/DDBJ whole genome shotgun (WGS) entry which is preliminary data.</text>
</comment>
<sequence>MDTDNRSVSPSTLAAEKARLHEQGILLERWLADNENNLYPTREMKDRIALDLKTTYMHVNRWFANRRRKHSKRVKSTSQKQQADQAADAQNTGSPTDPEAAKALTTTRIVEEILHSFAKGW</sequence>
<feature type="DNA-binding region" description="Homeobox" evidence="5">
    <location>
        <begin position="29"/>
        <end position="74"/>
    </location>
</feature>
<dbReference type="InterPro" id="IPR008422">
    <property type="entry name" value="KN_HD"/>
</dbReference>
<evidence type="ECO:0000256" key="2">
    <source>
        <dbReference type="ARBA" id="ARBA00023125"/>
    </source>
</evidence>
<keyword evidence="4 5" id="KW-0539">Nucleus</keyword>
<keyword evidence="9" id="KW-1185">Reference proteome</keyword>
<feature type="domain" description="Homeobox" evidence="7">
    <location>
        <begin position="27"/>
        <end position="73"/>
    </location>
</feature>
<evidence type="ECO:0000313" key="9">
    <source>
        <dbReference type="Proteomes" id="UP001177023"/>
    </source>
</evidence>
<feature type="compositionally biased region" description="Low complexity" evidence="6">
    <location>
        <begin position="81"/>
        <end position="90"/>
    </location>
</feature>
<dbReference type="AlphaFoldDB" id="A0AA36CQR3"/>
<evidence type="ECO:0000256" key="6">
    <source>
        <dbReference type="SAM" id="MobiDB-lite"/>
    </source>
</evidence>
<dbReference type="SMART" id="SM00389">
    <property type="entry name" value="HOX"/>
    <property type="match status" value="1"/>
</dbReference>
<dbReference type="EMBL" id="CATQJA010002620">
    <property type="protein sequence ID" value="CAJ0573537.1"/>
    <property type="molecule type" value="Genomic_DNA"/>
</dbReference>
<accession>A0AA36CQR3</accession>
<keyword evidence="3 5" id="KW-0371">Homeobox</keyword>
<name>A0AA36CQR3_9BILA</name>
<evidence type="ECO:0000256" key="4">
    <source>
        <dbReference type="ARBA" id="ARBA00023242"/>
    </source>
</evidence>
<proteinExistence type="predicted"/>
<reference evidence="8" key="1">
    <citation type="submission" date="2023-06" db="EMBL/GenBank/DDBJ databases">
        <authorList>
            <person name="Delattre M."/>
        </authorList>
    </citation>
    <scope>NUCLEOTIDE SEQUENCE</scope>
    <source>
        <strain evidence="8">AF72</strain>
    </source>
</reference>
<protein>
    <recommendedName>
        <fullName evidence="7">Homeobox domain-containing protein</fullName>
    </recommendedName>
</protein>
<evidence type="ECO:0000256" key="3">
    <source>
        <dbReference type="ARBA" id="ARBA00023155"/>
    </source>
</evidence>
<evidence type="ECO:0000256" key="5">
    <source>
        <dbReference type="PROSITE-ProRule" id="PRU00108"/>
    </source>
</evidence>